<dbReference type="Gene3D" id="3.40.50.10490">
    <property type="entry name" value="Glucose-6-phosphate isomerase like protein, domain 1"/>
    <property type="match status" value="1"/>
</dbReference>
<dbReference type="PANTHER" id="PTHR30514:SF21">
    <property type="entry name" value="RPIR-FAMILY TRANSCRIPTIONAL REGULATOR"/>
    <property type="match status" value="1"/>
</dbReference>
<sequence length="246" mass="28024">MTHDIYKLVNKHKLSDTEHKILSYLLNNIETALSLSVREVAQKNYSSPATVIKLAKKMNFTGYNDMIYRLYFSYHRDIKEDKTNLSLILLEDLFKKVTQATVDKIINLLQLNRDKVIYVCGSGFSKPIAEYFSMKLQVLGFKSIFSDLFSTYENNPFDAGLVIMISKSGETGNIIKIAEKAKESQLSSILFSSSNTGKLSELSDMTVVIEDINQLDDQNIQQNYFYSGSLFLIESLLKEYLLSKGK</sequence>
<accession>A0AAF0CUD1</accession>
<gene>
    <name evidence="6" type="ORF">OL234_08815</name>
</gene>
<dbReference type="SUPFAM" id="SSF53697">
    <property type="entry name" value="SIS domain"/>
    <property type="match status" value="1"/>
</dbReference>
<dbReference type="EMBL" id="CP110232">
    <property type="protein sequence ID" value="WEG73056.1"/>
    <property type="molecule type" value="Genomic_DNA"/>
</dbReference>
<keyword evidence="2" id="KW-0238">DNA-binding</keyword>
<proteinExistence type="predicted"/>
<evidence type="ECO:0000259" key="4">
    <source>
        <dbReference type="PROSITE" id="PS51071"/>
    </source>
</evidence>
<dbReference type="Pfam" id="PF01418">
    <property type="entry name" value="HTH_6"/>
    <property type="match status" value="1"/>
</dbReference>
<dbReference type="GO" id="GO:0003700">
    <property type="term" value="F:DNA-binding transcription factor activity"/>
    <property type="evidence" value="ECO:0007669"/>
    <property type="project" value="InterPro"/>
</dbReference>
<reference evidence="6" key="1">
    <citation type="submission" date="2022-10" db="EMBL/GenBank/DDBJ databases">
        <title>Vagococcus sp. isolated from poultry meat.</title>
        <authorList>
            <person name="Johansson P."/>
            <person name="Bjorkroth J."/>
        </authorList>
    </citation>
    <scope>NUCLEOTIDE SEQUENCE</scope>
    <source>
        <strain evidence="6">STAA11</strain>
    </source>
</reference>
<evidence type="ECO:0000256" key="3">
    <source>
        <dbReference type="ARBA" id="ARBA00023163"/>
    </source>
</evidence>
<evidence type="ECO:0000256" key="1">
    <source>
        <dbReference type="ARBA" id="ARBA00023015"/>
    </source>
</evidence>
<dbReference type="KEGG" id="vie:OL234_08815"/>
<dbReference type="AlphaFoldDB" id="A0AAF0CUD1"/>
<evidence type="ECO:0000313" key="6">
    <source>
        <dbReference type="EMBL" id="WEG73056.1"/>
    </source>
</evidence>
<dbReference type="InterPro" id="IPR009057">
    <property type="entry name" value="Homeodomain-like_sf"/>
</dbReference>
<dbReference type="GO" id="GO:0003677">
    <property type="term" value="F:DNA binding"/>
    <property type="evidence" value="ECO:0007669"/>
    <property type="project" value="UniProtKB-KW"/>
</dbReference>
<dbReference type="Gene3D" id="1.10.10.10">
    <property type="entry name" value="Winged helix-like DNA-binding domain superfamily/Winged helix DNA-binding domain"/>
    <property type="match status" value="1"/>
</dbReference>
<dbReference type="InterPro" id="IPR000281">
    <property type="entry name" value="HTH_RpiR"/>
</dbReference>
<dbReference type="Proteomes" id="UP001179647">
    <property type="component" value="Chromosome"/>
</dbReference>
<name>A0AAF0CUD1_9ENTE</name>
<feature type="domain" description="SIS" evidence="5">
    <location>
        <begin position="105"/>
        <end position="246"/>
    </location>
</feature>
<dbReference type="GO" id="GO:0097367">
    <property type="term" value="F:carbohydrate derivative binding"/>
    <property type="evidence" value="ECO:0007669"/>
    <property type="project" value="InterPro"/>
</dbReference>
<dbReference type="InterPro" id="IPR046348">
    <property type="entry name" value="SIS_dom_sf"/>
</dbReference>
<organism evidence="6 7">
    <name type="scientific">Vagococcus intermedius</name>
    <dbReference type="NCBI Taxonomy" id="2991418"/>
    <lineage>
        <taxon>Bacteria</taxon>
        <taxon>Bacillati</taxon>
        <taxon>Bacillota</taxon>
        <taxon>Bacilli</taxon>
        <taxon>Lactobacillales</taxon>
        <taxon>Enterococcaceae</taxon>
        <taxon>Vagococcus</taxon>
    </lineage>
</organism>
<evidence type="ECO:0000313" key="7">
    <source>
        <dbReference type="Proteomes" id="UP001179647"/>
    </source>
</evidence>
<keyword evidence="1" id="KW-0805">Transcription regulation</keyword>
<evidence type="ECO:0000259" key="5">
    <source>
        <dbReference type="PROSITE" id="PS51464"/>
    </source>
</evidence>
<dbReference type="InterPro" id="IPR035472">
    <property type="entry name" value="RpiR-like_SIS"/>
</dbReference>
<keyword evidence="3" id="KW-0804">Transcription</keyword>
<dbReference type="CDD" id="cd05013">
    <property type="entry name" value="SIS_RpiR"/>
    <property type="match status" value="1"/>
</dbReference>
<dbReference type="GO" id="GO:1901135">
    <property type="term" value="P:carbohydrate derivative metabolic process"/>
    <property type="evidence" value="ECO:0007669"/>
    <property type="project" value="InterPro"/>
</dbReference>
<dbReference type="InterPro" id="IPR047640">
    <property type="entry name" value="RpiR-like"/>
</dbReference>
<protein>
    <submittedName>
        <fullName evidence="6">MurR/RpiR family transcriptional regulator</fullName>
    </submittedName>
</protein>
<evidence type="ECO:0000256" key="2">
    <source>
        <dbReference type="ARBA" id="ARBA00023125"/>
    </source>
</evidence>
<dbReference type="PANTHER" id="PTHR30514">
    <property type="entry name" value="GLUCOKINASE"/>
    <property type="match status" value="1"/>
</dbReference>
<dbReference type="Pfam" id="PF01380">
    <property type="entry name" value="SIS"/>
    <property type="match status" value="1"/>
</dbReference>
<dbReference type="InterPro" id="IPR036388">
    <property type="entry name" value="WH-like_DNA-bd_sf"/>
</dbReference>
<dbReference type="InterPro" id="IPR001347">
    <property type="entry name" value="SIS_dom"/>
</dbReference>
<feature type="domain" description="HTH rpiR-type" evidence="4">
    <location>
        <begin position="1"/>
        <end position="77"/>
    </location>
</feature>
<dbReference type="SUPFAM" id="SSF46689">
    <property type="entry name" value="Homeodomain-like"/>
    <property type="match status" value="1"/>
</dbReference>
<dbReference type="RefSeq" id="WP_275468858.1">
    <property type="nucleotide sequence ID" value="NZ_CP110232.1"/>
</dbReference>
<keyword evidence="7" id="KW-1185">Reference proteome</keyword>
<dbReference type="PROSITE" id="PS51464">
    <property type="entry name" value="SIS"/>
    <property type="match status" value="1"/>
</dbReference>
<dbReference type="PROSITE" id="PS51071">
    <property type="entry name" value="HTH_RPIR"/>
    <property type="match status" value="1"/>
</dbReference>